<reference evidence="1 2" key="1">
    <citation type="submission" date="2020-04" db="EMBL/GenBank/DDBJ databases">
        <title>Molecular characterization of pseudomonads from Agaricus bisporus reveal novel blotch 2 pathogens in Western Europe.</title>
        <authorList>
            <person name="Taparia T."/>
            <person name="Krijger M."/>
            <person name="Haynes E."/>
            <person name="Elpinstone J.G."/>
            <person name="Noble R."/>
            <person name="Van Der Wolf J."/>
        </authorList>
    </citation>
    <scope>NUCLEOTIDE SEQUENCE [LARGE SCALE GENOMIC DNA]</scope>
    <source>
        <strain evidence="1 2">P7774</strain>
    </source>
</reference>
<comment type="caution">
    <text evidence="1">The sequence shown here is derived from an EMBL/GenBank/DDBJ whole genome shotgun (WGS) entry which is preliminary data.</text>
</comment>
<dbReference type="EMBL" id="JACARY010000073">
    <property type="protein sequence ID" value="NWD98396.1"/>
    <property type="molecule type" value="Genomic_DNA"/>
</dbReference>
<sequence length="120" mass="13515">MRKRAEVVVKWECGNCNELHAWKNDAKQCCRPPVSECWICPACAQAHSDKNDAENCCPDAELAVTCPSCLRDYDLNGLSFHAVRVAAHCTECNPMFTVDQQMAIQDFHYLNTGESRNMFG</sequence>
<evidence type="ECO:0000313" key="2">
    <source>
        <dbReference type="Proteomes" id="UP000572863"/>
    </source>
</evidence>
<proteinExistence type="predicted"/>
<keyword evidence="2" id="KW-1185">Reference proteome</keyword>
<gene>
    <name evidence="1" type="ORF">HX871_28625</name>
</gene>
<dbReference type="Proteomes" id="UP000572863">
    <property type="component" value="Unassembled WGS sequence"/>
</dbReference>
<organism evidence="1 2">
    <name type="scientific">Pseudomonas reactans</name>
    <dbReference type="NCBI Taxonomy" id="117680"/>
    <lineage>
        <taxon>Bacteria</taxon>
        <taxon>Pseudomonadati</taxon>
        <taxon>Pseudomonadota</taxon>
        <taxon>Gammaproteobacteria</taxon>
        <taxon>Pseudomonadales</taxon>
        <taxon>Pseudomonadaceae</taxon>
        <taxon>Pseudomonas</taxon>
    </lineage>
</organism>
<protein>
    <submittedName>
        <fullName evidence="1">Uncharacterized protein</fullName>
    </submittedName>
</protein>
<evidence type="ECO:0000313" key="1">
    <source>
        <dbReference type="EMBL" id="NWD98396.1"/>
    </source>
</evidence>
<name>A0ABX2R2U8_9PSED</name>
<dbReference type="RefSeq" id="WP_177061894.1">
    <property type="nucleotide sequence ID" value="NZ_JACARY010000073.1"/>
</dbReference>
<accession>A0ABX2R2U8</accession>